<feature type="compositionally biased region" description="Polar residues" evidence="1">
    <location>
        <begin position="33"/>
        <end position="60"/>
    </location>
</feature>
<sequence>MKKLILSVATVASVLTATAVPAFANVIHSNGSTGTPMMMGSNSGSTQGQAHRSSTGTQNKFTHDGWIMVD</sequence>
<keyword evidence="4" id="KW-1185">Reference proteome</keyword>
<feature type="chain" id="PRO_5040788939" evidence="2">
    <location>
        <begin position="25"/>
        <end position="70"/>
    </location>
</feature>
<dbReference type="KEGG" id="afx:JZ786_05060"/>
<proteinExistence type="predicted"/>
<name>A0A9X7W1A0_9BACL</name>
<reference evidence="3 4" key="1">
    <citation type="submission" date="2021-02" db="EMBL/GenBank/DDBJ databases">
        <title>Alicyclobacillus curvatus sp. nov. and Alicyclobacillus mengziensis sp. nov., two acidophilic bacteria isolated from acid mine drainage.</title>
        <authorList>
            <person name="Huang Y."/>
        </authorList>
    </citation>
    <scope>NUCLEOTIDE SEQUENCE [LARGE SCALE GENOMIC DNA]</scope>
    <source>
        <strain evidence="3 4">S30H14</strain>
    </source>
</reference>
<protein>
    <submittedName>
        <fullName evidence="3">Uncharacterized protein</fullName>
    </submittedName>
</protein>
<feature type="signal peptide" evidence="2">
    <location>
        <begin position="1"/>
        <end position="24"/>
    </location>
</feature>
<evidence type="ECO:0000256" key="1">
    <source>
        <dbReference type="SAM" id="MobiDB-lite"/>
    </source>
</evidence>
<dbReference type="AlphaFoldDB" id="A0A9X7W1A0"/>
<dbReference type="EMBL" id="CP071182">
    <property type="protein sequence ID" value="QSO48360.1"/>
    <property type="molecule type" value="Genomic_DNA"/>
</dbReference>
<feature type="region of interest" description="Disordered" evidence="1">
    <location>
        <begin position="33"/>
        <end position="70"/>
    </location>
</feature>
<keyword evidence="2" id="KW-0732">Signal</keyword>
<evidence type="ECO:0000313" key="3">
    <source>
        <dbReference type="EMBL" id="QSO48360.1"/>
    </source>
</evidence>
<evidence type="ECO:0000256" key="2">
    <source>
        <dbReference type="SAM" id="SignalP"/>
    </source>
</evidence>
<organism evidence="3 4">
    <name type="scientific">Alicyclobacillus mengziensis</name>
    <dbReference type="NCBI Taxonomy" id="2931921"/>
    <lineage>
        <taxon>Bacteria</taxon>
        <taxon>Bacillati</taxon>
        <taxon>Bacillota</taxon>
        <taxon>Bacilli</taxon>
        <taxon>Bacillales</taxon>
        <taxon>Alicyclobacillaceae</taxon>
        <taxon>Alicyclobacillus</taxon>
    </lineage>
</organism>
<gene>
    <name evidence="3" type="ORF">JZ786_05060</name>
</gene>
<dbReference type="Proteomes" id="UP000663505">
    <property type="component" value="Chromosome"/>
</dbReference>
<dbReference type="RefSeq" id="WP_206657695.1">
    <property type="nucleotide sequence ID" value="NZ_CP071182.1"/>
</dbReference>
<accession>A0A9X7W1A0</accession>
<evidence type="ECO:0000313" key="4">
    <source>
        <dbReference type="Proteomes" id="UP000663505"/>
    </source>
</evidence>